<dbReference type="InterPro" id="IPR037883">
    <property type="entry name" value="Knr4/Smi1-like_sf"/>
</dbReference>
<dbReference type="KEGG" id="saci:Sinac_1614"/>
<dbReference type="SUPFAM" id="SSF160631">
    <property type="entry name" value="SMI1/KNR4-like"/>
    <property type="match status" value="1"/>
</dbReference>
<keyword evidence="3" id="KW-1185">Reference proteome</keyword>
<protein>
    <submittedName>
        <fullName evidence="2">Protein involved in beta-1,3-glucan synthesis</fullName>
    </submittedName>
</protein>
<evidence type="ECO:0000313" key="3">
    <source>
        <dbReference type="Proteomes" id="UP000010798"/>
    </source>
</evidence>
<sequence length="256" mass="29119">MINKRRDCLTPPASVAESWNRIELWLDEHLPAVKATLRPGVSKKDLEKFEKAIGQQLPDDVRESWMIHDGQGCLPDDFDTEEVEDQIPDLLSLFFGVALNPLITSKKALSPRAVLPTWTDWTELIEGGEPGSYEDIEKYCSSSPVGAIQCRYFHRGWIPLATWVDSDYVGIDFDPGPNGVVGQVVNFGRNEEKKYVLAKSWAQFLEDFADELEAGNFVIDFDRECEEFLMKNPEGPLVRNYKAWSEAKLPYDFPAR</sequence>
<dbReference type="eggNOG" id="COG4282">
    <property type="taxonomic scope" value="Bacteria"/>
</dbReference>
<feature type="domain" description="Knr4/Smi1-like" evidence="1">
    <location>
        <begin position="40"/>
        <end position="207"/>
    </location>
</feature>
<dbReference type="InterPro" id="IPR051873">
    <property type="entry name" value="KNR4/SMI1_regulator"/>
</dbReference>
<organism evidence="2 3">
    <name type="scientific">Singulisphaera acidiphila (strain ATCC BAA-1392 / DSM 18658 / VKM B-2454 / MOB10)</name>
    <dbReference type="NCBI Taxonomy" id="886293"/>
    <lineage>
        <taxon>Bacteria</taxon>
        <taxon>Pseudomonadati</taxon>
        <taxon>Planctomycetota</taxon>
        <taxon>Planctomycetia</taxon>
        <taxon>Isosphaerales</taxon>
        <taxon>Isosphaeraceae</taxon>
        <taxon>Singulisphaera</taxon>
    </lineage>
</organism>
<dbReference type="Pfam" id="PF09346">
    <property type="entry name" value="SMI1_KNR4"/>
    <property type="match status" value="1"/>
</dbReference>
<dbReference type="HOGENOM" id="CLU_085722_1_1_0"/>
<dbReference type="SMART" id="SM00860">
    <property type="entry name" value="SMI1_KNR4"/>
    <property type="match status" value="1"/>
</dbReference>
<name>L0DAY1_SINAD</name>
<evidence type="ECO:0000313" key="2">
    <source>
        <dbReference type="EMBL" id="AGA25993.1"/>
    </source>
</evidence>
<proteinExistence type="predicted"/>
<dbReference type="PANTHER" id="PTHR47432">
    <property type="entry name" value="CELL WALL ASSEMBLY REGULATOR SMI1"/>
    <property type="match status" value="1"/>
</dbReference>
<dbReference type="STRING" id="886293.Sinac_1614"/>
<evidence type="ECO:0000259" key="1">
    <source>
        <dbReference type="SMART" id="SM00860"/>
    </source>
</evidence>
<dbReference type="PANTHER" id="PTHR47432:SF1">
    <property type="entry name" value="CELL WALL ASSEMBLY REGULATOR SMI1"/>
    <property type="match status" value="1"/>
</dbReference>
<gene>
    <name evidence="2" type="ordered locus">Sinac_1614</name>
</gene>
<accession>L0DAY1</accession>
<dbReference type="Proteomes" id="UP000010798">
    <property type="component" value="Chromosome"/>
</dbReference>
<dbReference type="Gene3D" id="3.40.1580.10">
    <property type="entry name" value="SMI1/KNR4-like"/>
    <property type="match status" value="1"/>
</dbReference>
<reference evidence="2 3" key="1">
    <citation type="submission" date="2012-02" db="EMBL/GenBank/DDBJ databases">
        <title>Complete sequence of chromosome of Singulisphaera acidiphila DSM 18658.</title>
        <authorList>
            <consortium name="US DOE Joint Genome Institute (JGI-PGF)"/>
            <person name="Lucas S."/>
            <person name="Copeland A."/>
            <person name="Lapidus A."/>
            <person name="Glavina del Rio T."/>
            <person name="Dalin E."/>
            <person name="Tice H."/>
            <person name="Bruce D."/>
            <person name="Goodwin L."/>
            <person name="Pitluck S."/>
            <person name="Peters L."/>
            <person name="Ovchinnikova G."/>
            <person name="Chertkov O."/>
            <person name="Kyrpides N."/>
            <person name="Mavromatis K."/>
            <person name="Ivanova N."/>
            <person name="Brettin T."/>
            <person name="Detter J.C."/>
            <person name="Han C."/>
            <person name="Larimer F."/>
            <person name="Land M."/>
            <person name="Hauser L."/>
            <person name="Markowitz V."/>
            <person name="Cheng J.-F."/>
            <person name="Hugenholtz P."/>
            <person name="Woyke T."/>
            <person name="Wu D."/>
            <person name="Tindall B."/>
            <person name="Pomrenke H."/>
            <person name="Brambilla E."/>
            <person name="Klenk H.-P."/>
            <person name="Eisen J.A."/>
        </authorList>
    </citation>
    <scope>NUCLEOTIDE SEQUENCE [LARGE SCALE GENOMIC DNA]</scope>
    <source>
        <strain evidence="3">ATCC BAA-1392 / DSM 18658 / VKM B-2454 / MOB10</strain>
    </source>
</reference>
<dbReference type="InterPro" id="IPR018958">
    <property type="entry name" value="Knr4/Smi1-like_dom"/>
</dbReference>
<dbReference type="EMBL" id="CP003364">
    <property type="protein sequence ID" value="AGA25993.1"/>
    <property type="molecule type" value="Genomic_DNA"/>
</dbReference>
<dbReference type="AlphaFoldDB" id="L0DAY1"/>